<dbReference type="GO" id="GO:0072380">
    <property type="term" value="C:TRC complex"/>
    <property type="evidence" value="ECO:0007669"/>
    <property type="project" value="TreeGrafter"/>
</dbReference>
<dbReference type="InterPro" id="IPR047150">
    <property type="entry name" value="SGT"/>
</dbReference>
<evidence type="ECO:0000256" key="1">
    <source>
        <dbReference type="ARBA" id="ARBA00022737"/>
    </source>
</evidence>
<evidence type="ECO:0000256" key="2">
    <source>
        <dbReference type="ARBA" id="ARBA00022803"/>
    </source>
</evidence>
<keyword evidence="3" id="KW-1185">Reference proteome</keyword>
<dbReference type="GO" id="GO:0006620">
    <property type="term" value="P:post-translational protein targeting to endoplasmic reticulum membrane"/>
    <property type="evidence" value="ECO:0007669"/>
    <property type="project" value="TreeGrafter"/>
</dbReference>
<reference evidence="4" key="1">
    <citation type="submission" date="2016-11" db="UniProtKB">
        <authorList>
            <consortium name="WormBaseParasite"/>
        </authorList>
    </citation>
    <scope>IDENTIFICATION</scope>
</reference>
<dbReference type="GO" id="GO:0016020">
    <property type="term" value="C:membrane"/>
    <property type="evidence" value="ECO:0007669"/>
    <property type="project" value="TreeGrafter"/>
</dbReference>
<dbReference type="InterPro" id="IPR011990">
    <property type="entry name" value="TPR-like_helical_dom_sf"/>
</dbReference>
<evidence type="ECO:0000313" key="3">
    <source>
        <dbReference type="Proteomes" id="UP000095280"/>
    </source>
</evidence>
<evidence type="ECO:0000313" key="4">
    <source>
        <dbReference type="WBParaSite" id="maker-uti_cns_0046268-snap-gene-0.5-mRNA-1"/>
    </source>
</evidence>
<dbReference type="WBParaSite" id="maker-uti_cns_0046268-snap-gene-0.5-mRNA-1">
    <property type="protein sequence ID" value="maker-uti_cns_0046268-snap-gene-0.5-mRNA-1"/>
    <property type="gene ID" value="maker-uti_cns_0046268-snap-gene-0.5"/>
</dbReference>
<sequence length="290" mass="32415">MQQQFQFDDKFFRDRGNDYFRRDDFHPALLLYSFCVGLIDKTTKDKTAKAKVLCNRAACWRKLSAMQSAYEDALNALKCDKKYWRSYHWLAQIHKDIGLSDYAPRVIVACFANCEFPRDEFSANSAVEMYIEYLETAAPAGYSSQLRNNGTPVESANGPSNGGIQQLGLSSASWNCLLAELKRQQRRPQLAFTLAELRRQTGPAIELAAPFSDPAYLIDLAGGSGAQSLRQSELVNVVENLSVKGGGGWNASMFDRVWPSLTPDRVTEPAFRVRVAESLTRLALTLAPHT</sequence>
<dbReference type="PANTHER" id="PTHR45831">
    <property type="entry name" value="LD24721P"/>
    <property type="match status" value="1"/>
</dbReference>
<dbReference type="Gene3D" id="1.25.40.10">
    <property type="entry name" value="Tetratricopeptide repeat domain"/>
    <property type="match status" value="1"/>
</dbReference>
<dbReference type="Proteomes" id="UP000095280">
    <property type="component" value="Unplaced"/>
</dbReference>
<dbReference type="GO" id="GO:0060090">
    <property type="term" value="F:molecular adaptor activity"/>
    <property type="evidence" value="ECO:0007669"/>
    <property type="project" value="TreeGrafter"/>
</dbReference>
<dbReference type="SUPFAM" id="SSF48452">
    <property type="entry name" value="TPR-like"/>
    <property type="match status" value="1"/>
</dbReference>
<keyword evidence="2" id="KW-0802">TPR repeat</keyword>
<organism evidence="3 4">
    <name type="scientific">Macrostomum lignano</name>
    <dbReference type="NCBI Taxonomy" id="282301"/>
    <lineage>
        <taxon>Eukaryota</taxon>
        <taxon>Metazoa</taxon>
        <taxon>Spiralia</taxon>
        <taxon>Lophotrochozoa</taxon>
        <taxon>Platyhelminthes</taxon>
        <taxon>Rhabditophora</taxon>
        <taxon>Macrostomorpha</taxon>
        <taxon>Macrostomida</taxon>
        <taxon>Macrostomidae</taxon>
        <taxon>Macrostomum</taxon>
    </lineage>
</organism>
<dbReference type="PANTHER" id="PTHR45831:SF2">
    <property type="entry name" value="LD24721P"/>
    <property type="match status" value="1"/>
</dbReference>
<accession>A0A1I8J9X8</accession>
<keyword evidence="1" id="KW-0677">Repeat</keyword>
<protein>
    <submittedName>
        <fullName evidence="4">TPR_REGION domain-containing protein</fullName>
    </submittedName>
</protein>
<dbReference type="AlphaFoldDB" id="A0A1I8J9X8"/>
<name>A0A1I8J9X8_9PLAT</name>
<proteinExistence type="predicted"/>